<keyword evidence="2 5" id="KW-0812">Transmembrane</keyword>
<evidence type="ECO:0000256" key="4">
    <source>
        <dbReference type="ARBA" id="ARBA00023136"/>
    </source>
</evidence>
<proteinExistence type="predicted"/>
<dbReference type="SMART" id="SM00327">
    <property type="entry name" value="VWA"/>
    <property type="match status" value="1"/>
</dbReference>
<evidence type="ECO:0000313" key="8">
    <source>
        <dbReference type="Proteomes" id="UP000525652"/>
    </source>
</evidence>
<evidence type="ECO:0000256" key="3">
    <source>
        <dbReference type="ARBA" id="ARBA00022989"/>
    </source>
</evidence>
<dbReference type="InterPro" id="IPR050768">
    <property type="entry name" value="UPF0353/GerABKA_families"/>
</dbReference>
<dbReference type="Gene3D" id="3.40.50.410">
    <property type="entry name" value="von Willebrand factor, type A domain"/>
    <property type="match status" value="1"/>
</dbReference>
<dbReference type="InterPro" id="IPR036465">
    <property type="entry name" value="vWFA_dom_sf"/>
</dbReference>
<dbReference type="EMBL" id="JACHVA010000130">
    <property type="protein sequence ID" value="MBC2603711.1"/>
    <property type="molecule type" value="Genomic_DNA"/>
</dbReference>
<protein>
    <submittedName>
        <fullName evidence="7">VWA domain-containing protein</fullName>
    </submittedName>
</protein>
<dbReference type="PROSITE" id="PS50234">
    <property type="entry name" value="VWFA"/>
    <property type="match status" value="1"/>
</dbReference>
<keyword evidence="8" id="KW-1185">Reference proteome</keyword>
<feature type="transmembrane region" description="Helical" evidence="5">
    <location>
        <begin position="317"/>
        <end position="336"/>
    </location>
</feature>
<keyword evidence="4 5" id="KW-0472">Membrane</keyword>
<dbReference type="Proteomes" id="UP000525652">
    <property type="component" value="Unassembled WGS sequence"/>
</dbReference>
<dbReference type="SUPFAM" id="SSF53300">
    <property type="entry name" value="vWA-like"/>
    <property type="match status" value="1"/>
</dbReference>
<feature type="domain" description="VWFA" evidence="6">
    <location>
        <begin position="90"/>
        <end position="298"/>
    </location>
</feature>
<evidence type="ECO:0000256" key="2">
    <source>
        <dbReference type="ARBA" id="ARBA00022692"/>
    </source>
</evidence>
<organism evidence="7 8">
    <name type="scientific">Puniceicoccus vermicola</name>
    <dbReference type="NCBI Taxonomy" id="388746"/>
    <lineage>
        <taxon>Bacteria</taxon>
        <taxon>Pseudomonadati</taxon>
        <taxon>Verrucomicrobiota</taxon>
        <taxon>Opitutia</taxon>
        <taxon>Puniceicoccales</taxon>
        <taxon>Puniceicoccaceae</taxon>
        <taxon>Puniceicoccus</taxon>
    </lineage>
</organism>
<dbReference type="Pfam" id="PF07584">
    <property type="entry name" value="BatA"/>
    <property type="match status" value="1"/>
</dbReference>
<evidence type="ECO:0000259" key="6">
    <source>
        <dbReference type="PROSITE" id="PS50234"/>
    </source>
</evidence>
<dbReference type="PANTHER" id="PTHR22550:SF5">
    <property type="entry name" value="LEUCINE ZIPPER PROTEIN 4"/>
    <property type="match status" value="1"/>
</dbReference>
<evidence type="ECO:0000313" key="7">
    <source>
        <dbReference type="EMBL" id="MBC2603711.1"/>
    </source>
</evidence>
<keyword evidence="3 5" id="KW-1133">Transmembrane helix</keyword>
<dbReference type="Pfam" id="PF13519">
    <property type="entry name" value="VWA_2"/>
    <property type="match status" value="1"/>
</dbReference>
<name>A0A7X1E614_9BACT</name>
<evidence type="ECO:0000256" key="5">
    <source>
        <dbReference type="SAM" id="Phobius"/>
    </source>
</evidence>
<dbReference type="AlphaFoldDB" id="A0A7X1E614"/>
<sequence>MSDFLFQDPEWFWLALLLPLWIVLRGRRGKNAALSFSSVAIAKDVTRGSRSRIGGFFFLMRLLALLLILSALARPQLGKGHSEIESSGIDIVLAIDVSGSMNALDFASREEIATRLEIVKRTVEEFIEKRPNDRIGLIAFAKESFLVSPLTLDHGWLLQNLERIQTGLIDGTQTAIGPAIGMSVNRLRDLPAKSRIVVLLTDGEDNVQEVPPIAAAEAAETFGVKIYTIAAGQSGRVPMPKADSSGKVIRRSNGEMIFGGYAESRVDEKTLGEIAEITGGKFYRATNPEELRAIYGEIDELEKTEVKLRHYSEFQELFHWPLFAAALLLGLELLLVNTRFRPLPG</sequence>
<keyword evidence="1" id="KW-1003">Cell membrane</keyword>
<dbReference type="InterPro" id="IPR024163">
    <property type="entry name" value="Aerotolerance_reg_N"/>
</dbReference>
<evidence type="ECO:0000256" key="1">
    <source>
        <dbReference type="ARBA" id="ARBA00022475"/>
    </source>
</evidence>
<feature type="transmembrane region" description="Helical" evidence="5">
    <location>
        <begin position="52"/>
        <end position="73"/>
    </location>
</feature>
<dbReference type="RefSeq" id="WP_185694336.1">
    <property type="nucleotide sequence ID" value="NZ_JACHVA010000130.1"/>
</dbReference>
<reference evidence="7 8" key="1">
    <citation type="submission" date="2020-07" db="EMBL/GenBank/DDBJ databases">
        <authorList>
            <person name="Feng X."/>
        </authorList>
    </citation>
    <scope>NUCLEOTIDE SEQUENCE [LARGE SCALE GENOMIC DNA]</scope>
    <source>
        <strain evidence="7 8">JCM14086</strain>
    </source>
</reference>
<dbReference type="InterPro" id="IPR002035">
    <property type="entry name" value="VWF_A"/>
</dbReference>
<gene>
    <name evidence="7" type="ORF">H5P30_18170</name>
</gene>
<dbReference type="PANTHER" id="PTHR22550">
    <property type="entry name" value="SPORE GERMINATION PROTEIN"/>
    <property type="match status" value="1"/>
</dbReference>
<accession>A0A7X1E614</accession>
<comment type="caution">
    <text evidence="7">The sequence shown here is derived from an EMBL/GenBank/DDBJ whole genome shotgun (WGS) entry which is preliminary data.</text>
</comment>